<comment type="caution">
    <text evidence="1">The sequence shown here is derived from an EMBL/GenBank/DDBJ whole genome shotgun (WGS) entry which is preliminary data.</text>
</comment>
<dbReference type="Proteomes" id="UP000266861">
    <property type="component" value="Unassembled WGS sequence"/>
</dbReference>
<sequence length="157" mass="17784">MFMSTLRNGIELDFTQAITLFTDSLALLNQLISTPGQDFTTRIFTQTKTRNITQSVDLHNTVEDTVCLNAKTSTFQAHLGSELLLSRPFEKGELQQYIQKISVICAFDRTSEDLTAEIGEELTRGLFTIRDINPEAILIPSSKGMKKIKHKFLLCRR</sequence>
<gene>
    <name evidence="1" type="ORF">Glove_362g5</name>
</gene>
<evidence type="ECO:0000313" key="2">
    <source>
        <dbReference type="Proteomes" id="UP000266861"/>
    </source>
</evidence>
<dbReference type="OrthoDB" id="2305365at2759"/>
<dbReference type="EMBL" id="PQFF01000328">
    <property type="protein sequence ID" value="RHZ59661.1"/>
    <property type="molecule type" value="Genomic_DNA"/>
</dbReference>
<evidence type="ECO:0000313" key="1">
    <source>
        <dbReference type="EMBL" id="RHZ59661.1"/>
    </source>
</evidence>
<name>A0A397H9B2_9GLOM</name>
<organism evidence="1 2">
    <name type="scientific">Diversispora epigaea</name>
    <dbReference type="NCBI Taxonomy" id="1348612"/>
    <lineage>
        <taxon>Eukaryota</taxon>
        <taxon>Fungi</taxon>
        <taxon>Fungi incertae sedis</taxon>
        <taxon>Mucoromycota</taxon>
        <taxon>Glomeromycotina</taxon>
        <taxon>Glomeromycetes</taxon>
        <taxon>Diversisporales</taxon>
        <taxon>Diversisporaceae</taxon>
        <taxon>Diversispora</taxon>
    </lineage>
</organism>
<keyword evidence="2" id="KW-1185">Reference proteome</keyword>
<accession>A0A397H9B2</accession>
<dbReference type="AlphaFoldDB" id="A0A397H9B2"/>
<proteinExistence type="predicted"/>
<reference evidence="1 2" key="1">
    <citation type="submission" date="2018-08" db="EMBL/GenBank/DDBJ databases">
        <title>Genome and evolution of the arbuscular mycorrhizal fungus Diversispora epigaea (formerly Glomus versiforme) and its bacterial endosymbionts.</title>
        <authorList>
            <person name="Sun X."/>
            <person name="Fei Z."/>
            <person name="Harrison M."/>
        </authorList>
    </citation>
    <scope>NUCLEOTIDE SEQUENCE [LARGE SCALE GENOMIC DNA]</scope>
    <source>
        <strain evidence="1 2">IT104</strain>
    </source>
</reference>
<protein>
    <submittedName>
        <fullName evidence="1">Uncharacterized protein</fullName>
    </submittedName>
</protein>